<accession>A0ABQ2DZ98</accession>
<reference evidence="6" key="1">
    <citation type="journal article" date="2019" name="Int. J. Syst. Evol. Microbiol.">
        <title>The Global Catalogue of Microorganisms (GCM) 10K type strain sequencing project: providing services to taxonomists for standard genome sequencing and annotation.</title>
        <authorList>
            <consortium name="The Broad Institute Genomics Platform"/>
            <consortium name="The Broad Institute Genome Sequencing Center for Infectious Disease"/>
            <person name="Wu L."/>
            <person name="Ma J."/>
        </authorList>
    </citation>
    <scope>NUCLEOTIDE SEQUENCE [LARGE SCALE GENOMIC DNA]</scope>
    <source>
        <strain evidence="6">CGMCC 4.7275</strain>
    </source>
</reference>
<dbReference type="InterPro" id="IPR036291">
    <property type="entry name" value="NAD(P)-bd_dom_sf"/>
</dbReference>
<evidence type="ECO:0000313" key="5">
    <source>
        <dbReference type="EMBL" id="GGJ80533.1"/>
    </source>
</evidence>
<gene>
    <name evidence="5" type="ORF">GCM10011583_10080</name>
</gene>
<dbReference type="InterPro" id="IPR015815">
    <property type="entry name" value="HIBADH-related"/>
</dbReference>
<dbReference type="Proteomes" id="UP000660265">
    <property type="component" value="Unassembled WGS sequence"/>
</dbReference>
<dbReference type="PIRSF" id="PIRSF000103">
    <property type="entry name" value="HIBADH"/>
    <property type="match status" value="1"/>
</dbReference>
<dbReference type="PANTHER" id="PTHR43580">
    <property type="entry name" value="OXIDOREDUCTASE GLYR1-RELATED"/>
    <property type="match status" value="1"/>
</dbReference>
<dbReference type="RefSeq" id="WP_189106074.1">
    <property type="nucleotide sequence ID" value="NZ_BMMV01000003.1"/>
</dbReference>
<organism evidence="5 6">
    <name type="scientific">Streptomyces camponoticapitis</name>
    <dbReference type="NCBI Taxonomy" id="1616125"/>
    <lineage>
        <taxon>Bacteria</taxon>
        <taxon>Bacillati</taxon>
        <taxon>Actinomycetota</taxon>
        <taxon>Actinomycetes</taxon>
        <taxon>Kitasatosporales</taxon>
        <taxon>Streptomycetaceae</taxon>
        <taxon>Streptomyces</taxon>
    </lineage>
</organism>
<evidence type="ECO:0000313" key="6">
    <source>
        <dbReference type="Proteomes" id="UP000660265"/>
    </source>
</evidence>
<evidence type="ECO:0000256" key="2">
    <source>
        <dbReference type="ARBA" id="ARBA00023002"/>
    </source>
</evidence>
<proteinExistence type="inferred from homology"/>
<dbReference type="SUPFAM" id="SSF51735">
    <property type="entry name" value="NAD(P)-binding Rossmann-fold domains"/>
    <property type="match status" value="1"/>
</dbReference>
<dbReference type="Gene3D" id="3.40.50.720">
    <property type="entry name" value="NAD(P)-binding Rossmann-like Domain"/>
    <property type="match status" value="1"/>
</dbReference>
<comment type="caution">
    <text evidence="5">The sequence shown here is derived from an EMBL/GenBank/DDBJ whole genome shotgun (WGS) entry which is preliminary data.</text>
</comment>
<dbReference type="Pfam" id="PF21761">
    <property type="entry name" value="RedAm-like_C"/>
    <property type="match status" value="1"/>
</dbReference>
<name>A0ABQ2DZ98_9ACTN</name>
<dbReference type="Pfam" id="PF03446">
    <property type="entry name" value="NAD_binding_2"/>
    <property type="match status" value="1"/>
</dbReference>
<keyword evidence="6" id="KW-1185">Reference proteome</keyword>
<dbReference type="Gene3D" id="1.10.1040.10">
    <property type="entry name" value="N-(1-d-carboxylethyl)-l-norvaline Dehydrogenase, domain 2"/>
    <property type="match status" value="1"/>
</dbReference>
<dbReference type="InterPro" id="IPR051265">
    <property type="entry name" value="HIBADH-related_NP60_sf"/>
</dbReference>
<evidence type="ECO:0000259" key="3">
    <source>
        <dbReference type="Pfam" id="PF03446"/>
    </source>
</evidence>
<evidence type="ECO:0000256" key="1">
    <source>
        <dbReference type="ARBA" id="ARBA00009080"/>
    </source>
</evidence>
<feature type="domain" description="NADPH-dependent reductive aminase-like C-terminal" evidence="4">
    <location>
        <begin position="163"/>
        <end position="289"/>
    </location>
</feature>
<keyword evidence="2" id="KW-0560">Oxidoreductase</keyword>
<evidence type="ECO:0000259" key="4">
    <source>
        <dbReference type="Pfam" id="PF21761"/>
    </source>
</evidence>
<comment type="similarity">
    <text evidence="1">Belongs to the HIBADH-related family.</text>
</comment>
<dbReference type="EMBL" id="BMMV01000003">
    <property type="protein sequence ID" value="GGJ80533.1"/>
    <property type="molecule type" value="Genomic_DNA"/>
</dbReference>
<dbReference type="PANTHER" id="PTHR43580:SF2">
    <property type="entry name" value="CYTOKINE-LIKE NUCLEAR FACTOR N-PAC"/>
    <property type="match status" value="1"/>
</dbReference>
<dbReference type="InterPro" id="IPR048666">
    <property type="entry name" value="RedAm-like_C"/>
</dbReference>
<sequence length="295" mass="30398">MNATTPVTVLGLGLMGRALAEKFLREGHATTVWNRTAARAEPLVAEGAELAGSVADAVAASPLVVVCVLDYDAVHALLDPVGDALDGRVLVNLTSGTSEGAREMAEWAAGHGATYLDGAILSDPDGVGTADAVILYSGPRAAFDAHEPVLKLLGGATTHLGEDHGLASLHDVAVLGLMWGVLNSFLQGAAVLGAAGVTASAFAPLATTSIKMVADWVNGYAEQVDKGEYPAPDATLNTHLASMNHLVHESESLGVNAEFPRFVKALAERSVADGHGADGYAAMIEIFRKPSATRE</sequence>
<dbReference type="InterPro" id="IPR013328">
    <property type="entry name" value="6PGD_dom2"/>
</dbReference>
<feature type="domain" description="6-phosphogluconate dehydrogenase NADP-binding" evidence="3">
    <location>
        <begin position="7"/>
        <end position="161"/>
    </location>
</feature>
<protein>
    <submittedName>
        <fullName evidence="5">Oxidoreductase</fullName>
    </submittedName>
</protein>
<dbReference type="InterPro" id="IPR006115">
    <property type="entry name" value="6PGDH_NADP-bd"/>
</dbReference>